<organism evidence="1 2">
    <name type="scientific">Cryptosporidium hominis</name>
    <dbReference type="NCBI Taxonomy" id="237895"/>
    <lineage>
        <taxon>Eukaryota</taxon>
        <taxon>Sar</taxon>
        <taxon>Alveolata</taxon>
        <taxon>Apicomplexa</taxon>
        <taxon>Conoidasida</taxon>
        <taxon>Coccidia</taxon>
        <taxon>Eucoccidiorida</taxon>
        <taxon>Eimeriorina</taxon>
        <taxon>Cryptosporidiidae</taxon>
        <taxon>Cryptosporidium</taxon>
    </lineage>
</organism>
<reference evidence="1 2" key="1">
    <citation type="submission" date="2014-11" db="EMBL/GenBank/DDBJ databases">
        <title>Comparative genomic analysis of Cryptosporidium hominis reveals occurrence of genetic recombination in virulent subtypes.</title>
        <authorList>
            <person name="Guo Y."/>
            <person name="Tang K."/>
            <person name="Frace M."/>
            <person name="Li N."/>
            <person name="Roellig D.M."/>
            <person name="Sammons S."/>
            <person name="Knipe K."/>
            <person name="Rowe L."/>
            <person name="Feng Y."/>
            <person name="Xiao L."/>
        </authorList>
    </citation>
    <scope>NUCLEOTIDE SEQUENCE [LARGE SCALE GENOMIC DNA]</scope>
    <source>
        <strain evidence="1">30976</strain>
    </source>
</reference>
<protein>
    <submittedName>
        <fullName evidence="1">Uncharacterized protein</fullName>
    </submittedName>
</protein>
<dbReference type="Proteomes" id="UP001429100">
    <property type="component" value="Unassembled WGS sequence"/>
</dbReference>
<evidence type="ECO:0000313" key="2">
    <source>
        <dbReference type="Proteomes" id="UP001429100"/>
    </source>
</evidence>
<evidence type="ECO:0000313" key="1">
    <source>
        <dbReference type="EMBL" id="PPS97813.1"/>
    </source>
</evidence>
<name>A0ABX5BIB5_CRYHO</name>
<reference evidence="1 2" key="2">
    <citation type="submission" date="2017-10" db="EMBL/GenBank/DDBJ databases">
        <title>Consistent, comparative and evidence-based genome annotation and re-annotation for the closely-related species, Cryptosporidium parvum, C. hominis and C. tyzzeri.</title>
        <authorList>
            <person name="Baptista R.P."/>
            <person name="Li Y."/>
            <person name="Sateriale A."/>
            <person name="Striepen B."/>
            <person name="Kissinger J.C."/>
        </authorList>
    </citation>
    <scope>NUCLEOTIDE SEQUENCE [LARGE SCALE GENOMIC DNA]</scope>
    <source>
        <strain evidence="1">30976</strain>
    </source>
</reference>
<keyword evidence="2" id="KW-1185">Reference proteome</keyword>
<gene>
    <name evidence="1" type="ORF">GY17_00000495</name>
</gene>
<dbReference type="EMBL" id="JTAI01000007">
    <property type="protein sequence ID" value="PPS97813.1"/>
    <property type="molecule type" value="Genomic_DNA"/>
</dbReference>
<accession>A0ABX5BIB5</accession>
<proteinExistence type="predicted"/>
<sequence>MILIIVLNDRRQIINLLNVRMSGITCKFVVNLNIASLYIVI</sequence>
<comment type="caution">
    <text evidence="1">The sequence shown here is derived from an EMBL/GenBank/DDBJ whole genome shotgun (WGS) entry which is preliminary data.</text>
</comment>